<accession>A0A660SI79</accession>
<dbReference type="SUPFAM" id="SSF54909">
    <property type="entry name" value="Dimeric alpha+beta barrel"/>
    <property type="match status" value="1"/>
</dbReference>
<dbReference type="Pfam" id="PF01037">
    <property type="entry name" value="AsnC_trans_reg"/>
    <property type="match status" value="1"/>
</dbReference>
<protein>
    <submittedName>
        <fullName evidence="2">Lrp/AsnC family transcriptional regulator</fullName>
    </submittedName>
</protein>
<dbReference type="EMBL" id="QNBE01000064">
    <property type="protein sequence ID" value="RKX69836.1"/>
    <property type="molecule type" value="Genomic_DNA"/>
</dbReference>
<evidence type="ECO:0000313" key="2">
    <source>
        <dbReference type="EMBL" id="RKX69836.1"/>
    </source>
</evidence>
<sequence>MAVGAYILVNVEAGAEENVVAALKGIPEVKQAHIVTGLHDVVAYLESDDLNTLRDVIIKNLRKVSGISRTVTCLAVGS</sequence>
<dbReference type="InterPro" id="IPR019887">
    <property type="entry name" value="Tscrpt_reg_AsnC/Lrp_C"/>
</dbReference>
<organism evidence="2 3">
    <name type="scientific">candidate division WOR-3 bacterium</name>
    <dbReference type="NCBI Taxonomy" id="2052148"/>
    <lineage>
        <taxon>Bacteria</taxon>
        <taxon>Bacteria division WOR-3</taxon>
    </lineage>
</organism>
<comment type="caution">
    <text evidence="2">The sequence shown here is derived from an EMBL/GenBank/DDBJ whole genome shotgun (WGS) entry which is preliminary data.</text>
</comment>
<feature type="domain" description="Transcription regulator AsnC/Lrp ligand binding" evidence="1">
    <location>
        <begin position="7"/>
        <end position="75"/>
    </location>
</feature>
<dbReference type="Proteomes" id="UP000268469">
    <property type="component" value="Unassembled WGS sequence"/>
</dbReference>
<reference evidence="2 3" key="1">
    <citation type="submission" date="2018-06" db="EMBL/GenBank/DDBJ databases">
        <title>Extensive metabolic versatility and redundancy in microbially diverse, dynamic hydrothermal sediments.</title>
        <authorList>
            <person name="Dombrowski N."/>
            <person name="Teske A."/>
            <person name="Baker B.J."/>
        </authorList>
    </citation>
    <scope>NUCLEOTIDE SEQUENCE [LARGE SCALE GENOMIC DNA]</scope>
    <source>
        <strain evidence="2">B36_G15</strain>
    </source>
</reference>
<gene>
    <name evidence="2" type="ORF">DRP53_06995</name>
</gene>
<proteinExistence type="predicted"/>
<dbReference type="AlphaFoldDB" id="A0A660SI79"/>
<dbReference type="InterPro" id="IPR011008">
    <property type="entry name" value="Dimeric_a/b-barrel"/>
</dbReference>
<name>A0A660SI79_UNCW3</name>
<evidence type="ECO:0000259" key="1">
    <source>
        <dbReference type="Pfam" id="PF01037"/>
    </source>
</evidence>
<evidence type="ECO:0000313" key="3">
    <source>
        <dbReference type="Proteomes" id="UP000268469"/>
    </source>
</evidence>
<dbReference type="Gene3D" id="3.30.70.920">
    <property type="match status" value="1"/>
</dbReference>